<feature type="transmembrane region" description="Helical" evidence="1">
    <location>
        <begin position="153"/>
        <end position="174"/>
    </location>
</feature>
<feature type="transmembrane region" description="Helical" evidence="1">
    <location>
        <begin position="16"/>
        <end position="37"/>
    </location>
</feature>
<feature type="transmembrane region" description="Helical" evidence="1">
    <location>
        <begin position="551"/>
        <end position="568"/>
    </location>
</feature>
<feature type="transmembrane region" description="Helical" evidence="1">
    <location>
        <begin position="509"/>
        <end position="531"/>
    </location>
</feature>
<reference evidence="2 3" key="1">
    <citation type="submission" date="2020-01" db="EMBL/GenBank/DDBJ databases">
        <title>Anaeroalcalibacter tamaniensis gen. nov., sp. nov., moderately halophilic strictly anaerobic fermenter bacterium from mud volcano of Taman peninsula.</title>
        <authorList>
            <person name="Frolova A."/>
            <person name="Merkel A.Y."/>
            <person name="Slobodkin A.I."/>
        </authorList>
    </citation>
    <scope>NUCLEOTIDE SEQUENCE [LARGE SCALE GENOMIC DNA]</scope>
    <source>
        <strain evidence="2 3">F-3ap</strain>
    </source>
</reference>
<protein>
    <recommendedName>
        <fullName evidence="4">O-antigen ligase domain-containing protein</fullName>
    </recommendedName>
</protein>
<gene>
    <name evidence="2" type="ORF">GXN74_00510</name>
</gene>
<proteinExistence type="predicted"/>
<feature type="transmembrane region" description="Helical" evidence="1">
    <location>
        <begin position="128"/>
        <end position="146"/>
    </location>
</feature>
<sequence length="601" mass="67463">MSRKNNARKASKLPSFWRLAPIATALALVPLFMRLLLTEYPMLKITGANTQSTVANLYTHGKALLLIGTAFYCLLFLLHRVFLERSGFWKRPVFLLSYAYMGLVVLSWVFSVDRFFSTVGYMDHHENALVLVAYVVIFLYASTFLEDHRDMQVLSYAWMVSIALLFLIGLTQHFGRDILMSRFAQRFYIPSRFLEGVDLQANITGSISQTLFNPNYVSFYASLALPFFLVLLVLDKVLWHRLLYVTVCLMMAFNLVASSSRNGLVGILASILLMAVLLGRSLQRKALFFGVLAASLALFLVVNVWADTVLLRKFKVISDQLSTPMEYPLQSIQTVDGKVAVAHRDFSLEIRPDPAADGSRPPFLFQDGEGRPLSLLPEGDGFLLAPGEGEPLPVPVRFEESKGFPTVVLTLDKRPWRFLHYQGAFYRINSMGSLDEMKEVPAWGFEGYERLGSSRGYIWSRSLPLLGEYFFFGSGPDTYPLVFPQWDRVGKLNGLHNPDIVVDKPHNILLNYGVNTGVPSLLLVLLLWFGYIRQSVRLYFGASHASPNARFGLASLAGVVGYLTAGLFNDTNVSITPLFWVLLGMGFAANQLYRRESNGGK</sequence>
<feature type="transmembrane region" description="Helical" evidence="1">
    <location>
        <begin position="63"/>
        <end position="83"/>
    </location>
</feature>
<feature type="transmembrane region" description="Helical" evidence="1">
    <location>
        <begin position="241"/>
        <end position="257"/>
    </location>
</feature>
<dbReference type="EMBL" id="JAAEEH010000001">
    <property type="protein sequence ID" value="NDL66226.1"/>
    <property type="molecule type" value="Genomic_DNA"/>
</dbReference>
<evidence type="ECO:0008006" key="4">
    <source>
        <dbReference type="Google" id="ProtNLM"/>
    </source>
</evidence>
<feature type="transmembrane region" description="Helical" evidence="1">
    <location>
        <begin position="216"/>
        <end position="234"/>
    </location>
</feature>
<keyword evidence="1" id="KW-0472">Membrane</keyword>
<evidence type="ECO:0000256" key="1">
    <source>
        <dbReference type="SAM" id="Phobius"/>
    </source>
</evidence>
<feature type="transmembrane region" description="Helical" evidence="1">
    <location>
        <begin position="286"/>
        <end position="306"/>
    </location>
</feature>
<dbReference type="PANTHER" id="PTHR37422">
    <property type="entry name" value="TEICHURONIC ACID BIOSYNTHESIS PROTEIN TUAE"/>
    <property type="match status" value="1"/>
</dbReference>
<feature type="transmembrane region" description="Helical" evidence="1">
    <location>
        <begin position="574"/>
        <end position="593"/>
    </location>
</feature>
<organism evidence="2 3">
    <name type="scientific">Anaerotalea alkaliphila</name>
    <dbReference type="NCBI Taxonomy" id="2662126"/>
    <lineage>
        <taxon>Bacteria</taxon>
        <taxon>Bacillati</taxon>
        <taxon>Bacillota</taxon>
        <taxon>Clostridia</taxon>
        <taxon>Eubacteriales</taxon>
        <taxon>Anaerotalea</taxon>
    </lineage>
</organism>
<evidence type="ECO:0000313" key="3">
    <source>
        <dbReference type="Proteomes" id="UP000461585"/>
    </source>
</evidence>
<dbReference type="PANTHER" id="PTHR37422:SF13">
    <property type="entry name" value="LIPOPOLYSACCHARIDE BIOSYNTHESIS PROTEIN PA4999-RELATED"/>
    <property type="match status" value="1"/>
</dbReference>
<dbReference type="RefSeq" id="WP_162368952.1">
    <property type="nucleotide sequence ID" value="NZ_JAAEEH010000001.1"/>
</dbReference>
<dbReference type="InterPro" id="IPR051533">
    <property type="entry name" value="WaaL-like"/>
</dbReference>
<dbReference type="Proteomes" id="UP000461585">
    <property type="component" value="Unassembled WGS sequence"/>
</dbReference>
<feature type="transmembrane region" description="Helical" evidence="1">
    <location>
        <begin position="95"/>
        <end position="116"/>
    </location>
</feature>
<dbReference type="AlphaFoldDB" id="A0A7X5KKX3"/>
<keyword evidence="1" id="KW-1133">Transmembrane helix</keyword>
<keyword evidence="3" id="KW-1185">Reference proteome</keyword>
<comment type="caution">
    <text evidence="2">The sequence shown here is derived from an EMBL/GenBank/DDBJ whole genome shotgun (WGS) entry which is preliminary data.</text>
</comment>
<keyword evidence="1" id="KW-0812">Transmembrane</keyword>
<name>A0A7X5KKX3_9FIRM</name>
<accession>A0A7X5KKX3</accession>
<feature type="transmembrane region" description="Helical" evidence="1">
    <location>
        <begin position="263"/>
        <end position="279"/>
    </location>
</feature>
<evidence type="ECO:0000313" key="2">
    <source>
        <dbReference type="EMBL" id="NDL66226.1"/>
    </source>
</evidence>